<dbReference type="InterPro" id="IPR036515">
    <property type="entry name" value="Transposase_17_sf"/>
</dbReference>
<dbReference type="InterPro" id="IPR002686">
    <property type="entry name" value="Transposase_17"/>
</dbReference>
<dbReference type="Pfam" id="PF13384">
    <property type="entry name" value="HTH_23"/>
    <property type="match status" value="1"/>
</dbReference>
<dbReference type="Gene3D" id="3.30.70.1290">
    <property type="entry name" value="Transposase IS200-like"/>
    <property type="match status" value="1"/>
</dbReference>
<feature type="domain" description="Transposase IS200-like" evidence="1">
    <location>
        <begin position="24"/>
        <end position="138"/>
    </location>
</feature>
<dbReference type="GO" id="GO:0003677">
    <property type="term" value="F:DNA binding"/>
    <property type="evidence" value="ECO:0007669"/>
    <property type="project" value="InterPro"/>
</dbReference>
<dbReference type="SUPFAM" id="SSF143422">
    <property type="entry name" value="Transposase IS200-like"/>
    <property type="match status" value="1"/>
</dbReference>
<dbReference type="AlphaFoldDB" id="A0A410P6B1"/>
<accession>A0A410P6B1</accession>
<dbReference type="PANTHER" id="PTHR34322:SF2">
    <property type="entry name" value="TRANSPOSASE IS200-LIKE DOMAIN-CONTAINING PROTEIN"/>
    <property type="match status" value="1"/>
</dbReference>
<proteinExistence type="predicted"/>
<evidence type="ECO:0000313" key="3">
    <source>
        <dbReference type="Proteomes" id="UP000287243"/>
    </source>
</evidence>
<dbReference type="Pfam" id="PF01797">
    <property type="entry name" value="Y1_Tnp"/>
    <property type="match status" value="1"/>
</dbReference>
<keyword evidence="3" id="KW-1185">Reference proteome</keyword>
<dbReference type="PANTHER" id="PTHR34322">
    <property type="entry name" value="TRANSPOSASE, Y1_TNP DOMAIN-CONTAINING"/>
    <property type="match status" value="1"/>
</dbReference>
<reference evidence="2 3" key="1">
    <citation type="submission" date="2017-01" db="EMBL/GenBank/DDBJ databases">
        <title>First insights into the biology of 'candidatus Vampirococcus archaeovorus'.</title>
        <authorList>
            <person name="Kizina J."/>
            <person name="Jordan S."/>
            <person name="Stueber K."/>
            <person name="Reinhardt R."/>
            <person name="Harder J."/>
        </authorList>
    </citation>
    <scope>NUCLEOTIDE SEQUENCE [LARGE SCALE GENOMIC DNA]</scope>
    <source>
        <strain evidence="2 3">LiM</strain>
    </source>
</reference>
<name>A0A410P6B1_VELA1</name>
<dbReference type="EMBL" id="CP019384">
    <property type="protein sequence ID" value="QAT17736.1"/>
    <property type="molecule type" value="Genomic_DNA"/>
</dbReference>
<dbReference type="GO" id="GO:0006313">
    <property type="term" value="P:DNA transposition"/>
    <property type="evidence" value="ECO:0007669"/>
    <property type="project" value="InterPro"/>
</dbReference>
<dbReference type="RefSeq" id="WP_164908933.1">
    <property type="nucleotide sequence ID" value="NZ_CP019384.1"/>
</dbReference>
<dbReference type="Gene3D" id="1.10.10.60">
    <property type="entry name" value="Homeodomain-like"/>
    <property type="match status" value="1"/>
</dbReference>
<organism evidence="2 3">
    <name type="scientific">Velamenicoccus archaeovorus</name>
    <dbReference type="NCBI Taxonomy" id="1930593"/>
    <lineage>
        <taxon>Bacteria</taxon>
        <taxon>Pseudomonadati</taxon>
        <taxon>Candidatus Omnitrophota</taxon>
        <taxon>Candidatus Velamenicoccus</taxon>
    </lineage>
</organism>
<dbReference type="Proteomes" id="UP000287243">
    <property type="component" value="Chromosome"/>
</dbReference>
<sequence>MDILQGLSEGEIRRQLTIRQRIIFEGAVYHITQRAPGTERIFLEENDYLYFLKILKDIAQEFHVKLFSFTLLTNHLHLLLQITQKNLSSAMKNLFERYAMYFNEKYQRKGHVFCGRFRASLCNDDAYFLAISVYIHLNPCRAGLCKDFRSYRWSSIRLFTDITAATFVDYQQILSMIDQDIHRARQKYQQILSDSLLHIESCGISGTLSLKRVAGQIGEVIQKITKRHEEKNLEAMVEKIKSKQRMRKIEERDARKYAIGQLLANGYTPAEIEKMLGISRATFYRTIA</sequence>
<gene>
    <name evidence="2" type="ORF">BU251_08390</name>
</gene>
<dbReference type="GO" id="GO:0004803">
    <property type="term" value="F:transposase activity"/>
    <property type="evidence" value="ECO:0007669"/>
    <property type="project" value="InterPro"/>
</dbReference>
<protein>
    <recommendedName>
        <fullName evidence="1">Transposase IS200-like domain-containing protein</fullName>
    </recommendedName>
</protein>
<evidence type="ECO:0000313" key="2">
    <source>
        <dbReference type="EMBL" id="QAT17736.1"/>
    </source>
</evidence>
<dbReference type="SMART" id="SM01321">
    <property type="entry name" value="Y1_Tnp"/>
    <property type="match status" value="1"/>
</dbReference>
<evidence type="ECO:0000259" key="1">
    <source>
        <dbReference type="SMART" id="SM01321"/>
    </source>
</evidence>
<dbReference type="KEGG" id="vai:BU251_08390"/>